<organism evidence="9">
    <name type="scientific">marine metagenome</name>
    <dbReference type="NCBI Taxonomy" id="408172"/>
    <lineage>
        <taxon>unclassified sequences</taxon>
        <taxon>metagenomes</taxon>
        <taxon>ecological metagenomes</taxon>
    </lineage>
</organism>
<name>A0A382DU10_9ZZZZ</name>
<keyword evidence="5" id="KW-0566">Pantothenate biosynthesis</keyword>
<proteinExistence type="inferred from homology"/>
<sequence length="284" mass="33184">MKILRNKIELDNHLVEIRKNDQEIGLIPTMGSIHKGHKSLVEKCIEANFFSLATIYINPTQFDNKSDFENYPCDEKKDIFELEKIQCDALFFPSKEDMYPNGLKSQKEILDYRDILCDKFRPGHFDGVTTVVKALFDITLPDHAYFGEKDFQQLKLIEKLVQKNALPIVIHACPSIRLKNGISYSSRFKNFSTHEKKILDNAAKFIYEHLIELKHNVTSIILDKLKKNLLEVGVNKIDYLEVRNEKELSFASLYEKYRLFVAFYIGNIRVIDNFALHYKVKNKK</sequence>
<evidence type="ECO:0000256" key="4">
    <source>
        <dbReference type="ARBA" id="ARBA00022598"/>
    </source>
</evidence>
<dbReference type="AlphaFoldDB" id="A0A382DU10"/>
<dbReference type="InterPro" id="IPR042176">
    <property type="entry name" value="Pantoate_ligase_C"/>
</dbReference>
<evidence type="ECO:0000256" key="2">
    <source>
        <dbReference type="ARBA" id="ARBA00009256"/>
    </source>
</evidence>
<accession>A0A382DU10</accession>
<protein>
    <recommendedName>
        <fullName evidence="3">pantoate--beta-alanine ligase (AMP-forming)</fullName>
        <ecNumber evidence="3">6.3.2.1</ecNumber>
    </recommendedName>
</protein>
<evidence type="ECO:0000256" key="1">
    <source>
        <dbReference type="ARBA" id="ARBA00004990"/>
    </source>
</evidence>
<evidence type="ECO:0000256" key="3">
    <source>
        <dbReference type="ARBA" id="ARBA00012219"/>
    </source>
</evidence>
<dbReference type="Gene3D" id="3.30.1300.10">
    <property type="entry name" value="Pantoate-beta-alanine ligase, C-terminal domain"/>
    <property type="match status" value="1"/>
</dbReference>
<dbReference type="InterPro" id="IPR014729">
    <property type="entry name" value="Rossmann-like_a/b/a_fold"/>
</dbReference>
<evidence type="ECO:0000256" key="8">
    <source>
        <dbReference type="ARBA" id="ARBA00048258"/>
    </source>
</evidence>
<dbReference type="GO" id="GO:0015940">
    <property type="term" value="P:pantothenate biosynthetic process"/>
    <property type="evidence" value="ECO:0007669"/>
    <property type="project" value="UniProtKB-UniPathway"/>
</dbReference>
<evidence type="ECO:0000256" key="6">
    <source>
        <dbReference type="ARBA" id="ARBA00022741"/>
    </source>
</evidence>
<comment type="catalytic activity">
    <reaction evidence="8">
        <text>(R)-pantoate + beta-alanine + ATP = (R)-pantothenate + AMP + diphosphate + H(+)</text>
        <dbReference type="Rhea" id="RHEA:10912"/>
        <dbReference type="ChEBI" id="CHEBI:15378"/>
        <dbReference type="ChEBI" id="CHEBI:15980"/>
        <dbReference type="ChEBI" id="CHEBI:29032"/>
        <dbReference type="ChEBI" id="CHEBI:30616"/>
        <dbReference type="ChEBI" id="CHEBI:33019"/>
        <dbReference type="ChEBI" id="CHEBI:57966"/>
        <dbReference type="ChEBI" id="CHEBI:456215"/>
        <dbReference type="EC" id="6.3.2.1"/>
    </reaction>
</comment>
<evidence type="ECO:0000256" key="5">
    <source>
        <dbReference type="ARBA" id="ARBA00022655"/>
    </source>
</evidence>
<evidence type="ECO:0000256" key="7">
    <source>
        <dbReference type="ARBA" id="ARBA00022840"/>
    </source>
</evidence>
<gene>
    <name evidence="9" type="ORF">METZ01_LOCUS194599</name>
</gene>
<dbReference type="GO" id="GO:0004592">
    <property type="term" value="F:pantoate-beta-alanine ligase activity"/>
    <property type="evidence" value="ECO:0007669"/>
    <property type="project" value="UniProtKB-EC"/>
</dbReference>
<comment type="pathway">
    <text evidence="1">Cofactor biosynthesis; (R)-pantothenate biosynthesis; (R)-pantothenate from (R)-pantoate and beta-alanine: step 1/1.</text>
</comment>
<dbReference type="InterPro" id="IPR003721">
    <property type="entry name" value="Pantoate_ligase"/>
</dbReference>
<dbReference type="Pfam" id="PF02569">
    <property type="entry name" value="Pantoate_ligase"/>
    <property type="match status" value="1"/>
</dbReference>
<dbReference type="PANTHER" id="PTHR21299:SF1">
    <property type="entry name" value="PANTOATE--BETA-ALANINE LIGASE"/>
    <property type="match status" value="1"/>
</dbReference>
<dbReference type="EMBL" id="UINC01041036">
    <property type="protein sequence ID" value="SVB41745.1"/>
    <property type="molecule type" value="Genomic_DNA"/>
</dbReference>
<dbReference type="GO" id="GO:0005829">
    <property type="term" value="C:cytosol"/>
    <property type="evidence" value="ECO:0007669"/>
    <property type="project" value="TreeGrafter"/>
</dbReference>
<dbReference type="SUPFAM" id="SSF52374">
    <property type="entry name" value="Nucleotidylyl transferase"/>
    <property type="match status" value="1"/>
</dbReference>
<dbReference type="HAMAP" id="MF_00158">
    <property type="entry name" value="PanC"/>
    <property type="match status" value="1"/>
</dbReference>
<keyword evidence="4" id="KW-0436">Ligase</keyword>
<comment type="similarity">
    <text evidence="2">Belongs to the pantothenate synthetase family.</text>
</comment>
<dbReference type="Gene3D" id="3.40.50.620">
    <property type="entry name" value="HUPs"/>
    <property type="match status" value="1"/>
</dbReference>
<dbReference type="NCBIfam" id="TIGR00018">
    <property type="entry name" value="panC"/>
    <property type="match status" value="1"/>
</dbReference>
<keyword evidence="6" id="KW-0547">Nucleotide-binding</keyword>
<reference evidence="9" key="1">
    <citation type="submission" date="2018-05" db="EMBL/GenBank/DDBJ databases">
        <authorList>
            <person name="Lanie J.A."/>
            <person name="Ng W.-L."/>
            <person name="Kazmierczak K.M."/>
            <person name="Andrzejewski T.M."/>
            <person name="Davidsen T.M."/>
            <person name="Wayne K.J."/>
            <person name="Tettelin H."/>
            <person name="Glass J.I."/>
            <person name="Rusch D."/>
            <person name="Podicherti R."/>
            <person name="Tsui H.-C.T."/>
            <person name="Winkler M.E."/>
        </authorList>
    </citation>
    <scope>NUCLEOTIDE SEQUENCE</scope>
</reference>
<keyword evidence="7" id="KW-0067">ATP-binding</keyword>
<dbReference type="EC" id="6.3.2.1" evidence="3"/>
<dbReference type="UniPathway" id="UPA00028">
    <property type="reaction ID" value="UER00005"/>
</dbReference>
<dbReference type="PANTHER" id="PTHR21299">
    <property type="entry name" value="CYTIDYLATE KINASE/PANTOATE-BETA-ALANINE LIGASE"/>
    <property type="match status" value="1"/>
</dbReference>
<dbReference type="GO" id="GO:0005524">
    <property type="term" value="F:ATP binding"/>
    <property type="evidence" value="ECO:0007669"/>
    <property type="project" value="UniProtKB-KW"/>
</dbReference>
<evidence type="ECO:0000313" key="9">
    <source>
        <dbReference type="EMBL" id="SVB41745.1"/>
    </source>
</evidence>